<feature type="repeat" description="ANK" evidence="1">
    <location>
        <begin position="251"/>
        <end position="283"/>
    </location>
</feature>
<dbReference type="SUPFAM" id="SSF48403">
    <property type="entry name" value="Ankyrin repeat"/>
    <property type="match status" value="1"/>
</dbReference>
<evidence type="ECO:0000256" key="1">
    <source>
        <dbReference type="PROSITE-ProRule" id="PRU00023"/>
    </source>
</evidence>
<accession>A0ABN9KVQ7</accession>
<feature type="repeat" description="ANK" evidence="1">
    <location>
        <begin position="218"/>
        <end position="250"/>
    </location>
</feature>
<dbReference type="InterPro" id="IPR002110">
    <property type="entry name" value="Ankyrin_rpt"/>
</dbReference>
<feature type="region of interest" description="Disordered" evidence="2">
    <location>
        <begin position="153"/>
        <end position="174"/>
    </location>
</feature>
<dbReference type="PROSITE" id="PS50297">
    <property type="entry name" value="ANK_REP_REGION"/>
    <property type="match status" value="2"/>
</dbReference>
<protein>
    <recommendedName>
        <fullName evidence="5">Ankyrin repeat domain-containing protein 45</fullName>
    </recommendedName>
</protein>
<gene>
    <name evidence="3" type="ORF">RIMI_LOCUS2655716</name>
</gene>
<dbReference type="PANTHER" id="PTHR22677">
    <property type="entry name" value="ANKYRIN REPEAT DOMAIN-CONTAINING PROTEIN 60"/>
    <property type="match status" value="1"/>
</dbReference>
<comment type="caution">
    <text evidence="3">The sequence shown here is derived from an EMBL/GenBank/DDBJ whole genome shotgun (WGS) entry which is preliminary data.</text>
</comment>
<dbReference type="SUPFAM" id="SSF100934">
    <property type="entry name" value="Heat shock protein 70kD (HSP70), C-terminal subdomain"/>
    <property type="match status" value="1"/>
</dbReference>
<dbReference type="InterPro" id="IPR039323">
    <property type="entry name" value="ANKRD_45/46/60"/>
</dbReference>
<dbReference type="EMBL" id="CAUEEQ010003780">
    <property type="protein sequence ID" value="CAJ0926017.1"/>
    <property type="molecule type" value="Genomic_DNA"/>
</dbReference>
<dbReference type="InterPro" id="IPR029048">
    <property type="entry name" value="HSP70_C_sf"/>
</dbReference>
<dbReference type="PROSITE" id="PS50088">
    <property type="entry name" value="ANK_REPEAT"/>
    <property type="match status" value="2"/>
</dbReference>
<organism evidence="3 4">
    <name type="scientific">Ranitomeya imitator</name>
    <name type="common">mimic poison frog</name>
    <dbReference type="NCBI Taxonomy" id="111125"/>
    <lineage>
        <taxon>Eukaryota</taxon>
        <taxon>Metazoa</taxon>
        <taxon>Chordata</taxon>
        <taxon>Craniata</taxon>
        <taxon>Vertebrata</taxon>
        <taxon>Euteleostomi</taxon>
        <taxon>Amphibia</taxon>
        <taxon>Batrachia</taxon>
        <taxon>Anura</taxon>
        <taxon>Neobatrachia</taxon>
        <taxon>Hyloidea</taxon>
        <taxon>Dendrobatidae</taxon>
        <taxon>Dendrobatinae</taxon>
        <taxon>Ranitomeya</taxon>
    </lineage>
</organism>
<dbReference type="Pfam" id="PF12796">
    <property type="entry name" value="Ank_2"/>
    <property type="match status" value="1"/>
</dbReference>
<dbReference type="Gene3D" id="1.20.1270.10">
    <property type="match status" value="1"/>
</dbReference>
<dbReference type="InterPro" id="IPR036770">
    <property type="entry name" value="Ankyrin_rpt-contain_sf"/>
</dbReference>
<dbReference type="PANTHER" id="PTHR22677:SF4">
    <property type="entry name" value="USHER SYNDROME TYPE-1G PROTEIN-LIKE PROTEIN"/>
    <property type="match status" value="1"/>
</dbReference>
<reference evidence="3" key="1">
    <citation type="submission" date="2023-07" db="EMBL/GenBank/DDBJ databases">
        <authorList>
            <person name="Stuckert A."/>
        </authorList>
    </citation>
    <scope>NUCLEOTIDE SEQUENCE</scope>
</reference>
<sequence>MTYKAIHNLSPPYICDLVSRYFPARNLRSSQDLLLYSPLISSSHNRIQDFSRASPILWNSLPQHIRLSPTIETFKKSLKTHLFRQAYNLQAAGPRKDAVAQIQHWNIDKEQGRQTQVELNSKAANELTKTPEGGSPETAIPLVTTEVNSATEFTTGGSGEGSVTPPQEQRMEVSVPPDNPVLRCALEGNVPALQSIFEDSADNHHEQCNTFLVEEDLLGRNPLFLACVLGRTEVVRELAKYGANVNHKTARGYSALHCAAAWGRLDVLKALVDLGGDISLLNFRGEKAGEIASRYNKTDCVDFLKWAEARLALKAYISFIQQTIADPEKVHGKLNKEDKNQAINACKSKNEWLQNAKNPTTQDFVDQKQQLENAAQIIFTKINTPRAQTGKSKQ</sequence>
<evidence type="ECO:0000313" key="3">
    <source>
        <dbReference type="EMBL" id="CAJ0926017.1"/>
    </source>
</evidence>
<evidence type="ECO:0000313" key="4">
    <source>
        <dbReference type="Proteomes" id="UP001176940"/>
    </source>
</evidence>
<dbReference type="Proteomes" id="UP001176940">
    <property type="component" value="Unassembled WGS sequence"/>
</dbReference>
<evidence type="ECO:0008006" key="5">
    <source>
        <dbReference type="Google" id="ProtNLM"/>
    </source>
</evidence>
<keyword evidence="1" id="KW-0040">ANK repeat</keyword>
<keyword evidence="4" id="KW-1185">Reference proteome</keyword>
<name>A0ABN9KVQ7_9NEOB</name>
<evidence type="ECO:0000256" key="2">
    <source>
        <dbReference type="SAM" id="MobiDB-lite"/>
    </source>
</evidence>
<proteinExistence type="predicted"/>
<dbReference type="Gene3D" id="1.25.40.20">
    <property type="entry name" value="Ankyrin repeat-containing domain"/>
    <property type="match status" value="1"/>
</dbReference>
<dbReference type="SMART" id="SM00248">
    <property type="entry name" value="ANK"/>
    <property type="match status" value="2"/>
</dbReference>